<keyword evidence="4" id="KW-1133">Transmembrane helix</keyword>
<dbReference type="RefSeq" id="WP_012036967.1">
    <property type="nucleotide sequence ID" value="NC_009464.1"/>
</dbReference>
<protein>
    <recommendedName>
        <fullName evidence="5">AN1-type domain-containing protein</fullName>
    </recommendedName>
</protein>
<dbReference type="InterPro" id="IPR000058">
    <property type="entry name" value="Znf_AN1"/>
</dbReference>
<dbReference type="Gene3D" id="4.10.1110.10">
    <property type="entry name" value="AN1-like Zinc finger"/>
    <property type="match status" value="1"/>
</dbReference>
<evidence type="ECO:0000256" key="3">
    <source>
        <dbReference type="ARBA" id="ARBA00022833"/>
    </source>
</evidence>
<accession>Q0W7W6</accession>
<dbReference type="AlphaFoldDB" id="Q0W7W6"/>
<dbReference type="InterPro" id="IPR035896">
    <property type="entry name" value="AN1-like_Znf"/>
</dbReference>
<keyword evidence="2" id="KW-0863">Zinc-finger</keyword>
<keyword evidence="1" id="KW-0479">Metal-binding</keyword>
<organism evidence="6 7">
    <name type="scientific">Methanocella arvoryzae (strain DSM 22066 / NBRC 105507 / MRE50)</name>
    <dbReference type="NCBI Taxonomy" id="351160"/>
    <lineage>
        <taxon>Archaea</taxon>
        <taxon>Methanobacteriati</taxon>
        <taxon>Methanobacteriota</taxon>
        <taxon>Stenosarchaea group</taxon>
        <taxon>Methanomicrobia</taxon>
        <taxon>Methanocellales</taxon>
        <taxon>Methanocellaceae</taxon>
        <taxon>Methanocella</taxon>
    </lineage>
</organism>
<sequence>MIKNGVYCCDICGETEPLLFTCKRCGGKYCGEHRLPEKHDCSSVIREFSVIEEPPIIERLPTMEEAPHTQNIPSISNYNNTNNQISFEKKISKKPYKPKRYRRRFNFNLSRSIRTILNSNLYSAILVVIVVAILGLGYYEFIYDPNTVELSYQVGNTHYYETNSTGAYMYIHNNPNATNPSYQELINFVLTDNSDQIPYREESFV</sequence>
<keyword evidence="4" id="KW-0812">Transmembrane</keyword>
<feature type="domain" description="AN1-type" evidence="5">
    <location>
        <begin position="2"/>
        <end position="49"/>
    </location>
</feature>
<dbReference type="OrthoDB" id="26567at2157"/>
<keyword evidence="7" id="KW-1185">Reference proteome</keyword>
<dbReference type="GO" id="GO:0008270">
    <property type="term" value="F:zinc ion binding"/>
    <property type="evidence" value="ECO:0007669"/>
    <property type="project" value="UniProtKB-KW"/>
</dbReference>
<keyword evidence="4" id="KW-0472">Membrane</keyword>
<dbReference type="SMART" id="SM00154">
    <property type="entry name" value="ZnF_AN1"/>
    <property type="match status" value="1"/>
</dbReference>
<evidence type="ECO:0000256" key="1">
    <source>
        <dbReference type="ARBA" id="ARBA00022723"/>
    </source>
</evidence>
<dbReference type="eggNOG" id="arCOG01769">
    <property type="taxonomic scope" value="Archaea"/>
</dbReference>
<name>Q0W7W6_METAR</name>
<keyword evidence="3" id="KW-0862">Zinc</keyword>
<dbReference type="PROSITE" id="PS51039">
    <property type="entry name" value="ZF_AN1"/>
    <property type="match status" value="1"/>
</dbReference>
<evidence type="ECO:0000313" key="6">
    <source>
        <dbReference type="EMBL" id="CAJ35527.1"/>
    </source>
</evidence>
<evidence type="ECO:0000256" key="4">
    <source>
        <dbReference type="SAM" id="Phobius"/>
    </source>
</evidence>
<evidence type="ECO:0000256" key="2">
    <source>
        <dbReference type="ARBA" id="ARBA00022771"/>
    </source>
</evidence>
<gene>
    <name evidence="6" type="ORF">RCIA1</name>
</gene>
<evidence type="ECO:0000259" key="5">
    <source>
        <dbReference type="PROSITE" id="PS51039"/>
    </source>
</evidence>
<dbReference type="GeneID" id="31819032"/>
<evidence type="ECO:0000313" key="7">
    <source>
        <dbReference type="Proteomes" id="UP000000663"/>
    </source>
</evidence>
<feature type="transmembrane region" description="Helical" evidence="4">
    <location>
        <begin position="121"/>
        <end position="139"/>
    </location>
</feature>
<dbReference type="SUPFAM" id="SSF118310">
    <property type="entry name" value="AN1-like Zinc finger"/>
    <property type="match status" value="1"/>
</dbReference>
<dbReference type="Pfam" id="PF01428">
    <property type="entry name" value="zf-AN1"/>
    <property type="match status" value="1"/>
</dbReference>
<dbReference type="KEGG" id="rci:RCIA1"/>
<dbReference type="EMBL" id="AM114193">
    <property type="protein sequence ID" value="CAJ35527.1"/>
    <property type="molecule type" value="Genomic_DNA"/>
</dbReference>
<dbReference type="Proteomes" id="UP000000663">
    <property type="component" value="Chromosome"/>
</dbReference>
<reference evidence="6 7" key="1">
    <citation type="journal article" date="2006" name="Science">
        <title>Genome of rice cluster I archaea -- the key methane producers in the rice rhizosphere.</title>
        <authorList>
            <person name="Erkel C."/>
            <person name="Kube M."/>
            <person name="Reinhardt R."/>
            <person name="Liesack W."/>
        </authorList>
    </citation>
    <scope>NUCLEOTIDE SEQUENCE [LARGE SCALE GENOMIC DNA]</scope>
    <source>
        <strain evidence="7">DSM 22066 / NBRC 105507 / MRE50</strain>
    </source>
</reference>
<proteinExistence type="predicted"/>